<keyword evidence="1" id="KW-0472">Membrane</keyword>
<proteinExistence type="predicted"/>
<name>A0A5C5X6M2_9PLAN</name>
<feature type="transmembrane region" description="Helical" evidence="1">
    <location>
        <begin position="27"/>
        <end position="53"/>
    </location>
</feature>
<dbReference type="Proteomes" id="UP000317243">
    <property type="component" value="Unassembled WGS sequence"/>
</dbReference>
<dbReference type="AlphaFoldDB" id="A0A5C5X6M2"/>
<accession>A0A5C5X6M2</accession>
<evidence type="ECO:0000313" key="3">
    <source>
        <dbReference type="Proteomes" id="UP000317243"/>
    </source>
</evidence>
<dbReference type="RefSeq" id="WP_146509394.1">
    <property type="nucleotide sequence ID" value="NZ_SIHI01000001.1"/>
</dbReference>
<keyword evidence="1" id="KW-1133">Transmembrane helix</keyword>
<evidence type="ECO:0008006" key="4">
    <source>
        <dbReference type="Google" id="ProtNLM"/>
    </source>
</evidence>
<organism evidence="2 3">
    <name type="scientific">Thalassoglobus neptunius</name>
    <dbReference type="NCBI Taxonomy" id="1938619"/>
    <lineage>
        <taxon>Bacteria</taxon>
        <taxon>Pseudomonadati</taxon>
        <taxon>Planctomycetota</taxon>
        <taxon>Planctomycetia</taxon>
        <taxon>Planctomycetales</taxon>
        <taxon>Planctomycetaceae</taxon>
        <taxon>Thalassoglobus</taxon>
    </lineage>
</organism>
<keyword evidence="1" id="KW-0812">Transmembrane</keyword>
<dbReference type="InterPro" id="IPR021741">
    <property type="entry name" value="DUF3311"/>
</dbReference>
<sequence>MKLVVWGLVVLLIIIHQDFWLWDDPTLLAGFFPIGLAYHFGISLAAAFTWYLATLFCWPVELESSEDNTTATGEGAAE</sequence>
<dbReference type="Pfam" id="PF11755">
    <property type="entry name" value="DUF3311"/>
    <property type="match status" value="1"/>
</dbReference>
<protein>
    <recommendedName>
        <fullName evidence="4">DUF3311 domain-containing protein</fullName>
    </recommendedName>
</protein>
<evidence type="ECO:0000256" key="1">
    <source>
        <dbReference type="SAM" id="Phobius"/>
    </source>
</evidence>
<comment type="caution">
    <text evidence="2">The sequence shown here is derived from an EMBL/GenBank/DDBJ whole genome shotgun (WGS) entry which is preliminary data.</text>
</comment>
<dbReference type="EMBL" id="SIHI01000001">
    <property type="protein sequence ID" value="TWT58767.1"/>
    <property type="molecule type" value="Genomic_DNA"/>
</dbReference>
<evidence type="ECO:0000313" key="2">
    <source>
        <dbReference type="EMBL" id="TWT58767.1"/>
    </source>
</evidence>
<dbReference type="OrthoDB" id="283209at2"/>
<reference evidence="2 3" key="1">
    <citation type="submission" date="2019-02" db="EMBL/GenBank/DDBJ databases">
        <title>Deep-cultivation of Planctomycetes and their phenomic and genomic characterization uncovers novel biology.</title>
        <authorList>
            <person name="Wiegand S."/>
            <person name="Jogler M."/>
            <person name="Boedeker C."/>
            <person name="Pinto D."/>
            <person name="Vollmers J."/>
            <person name="Rivas-Marin E."/>
            <person name="Kohn T."/>
            <person name="Peeters S.H."/>
            <person name="Heuer A."/>
            <person name="Rast P."/>
            <person name="Oberbeckmann S."/>
            <person name="Bunk B."/>
            <person name="Jeske O."/>
            <person name="Meyerdierks A."/>
            <person name="Storesund J.E."/>
            <person name="Kallscheuer N."/>
            <person name="Luecker S."/>
            <person name="Lage O.M."/>
            <person name="Pohl T."/>
            <person name="Merkel B.J."/>
            <person name="Hornburger P."/>
            <person name="Mueller R.-W."/>
            <person name="Bruemmer F."/>
            <person name="Labrenz M."/>
            <person name="Spormann A.M."/>
            <person name="Op Den Camp H."/>
            <person name="Overmann J."/>
            <person name="Amann R."/>
            <person name="Jetten M.S.M."/>
            <person name="Mascher T."/>
            <person name="Medema M.H."/>
            <person name="Devos D.P."/>
            <person name="Kaster A.-K."/>
            <person name="Ovreas L."/>
            <person name="Rohde M."/>
            <person name="Galperin M.Y."/>
            <person name="Jogler C."/>
        </authorList>
    </citation>
    <scope>NUCLEOTIDE SEQUENCE [LARGE SCALE GENOMIC DNA]</scope>
    <source>
        <strain evidence="2 3">KOR42</strain>
    </source>
</reference>
<gene>
    <name evidence="2" type="ORF">KOR42_21530</name>
</gene>
<keyword evidence="3" id="KW-1185">Reference proteome</keyword>